<dbReference type="NCBIfam" id="TIGR02000">
    <property type="entry name" value="NifU_proper"/>
    <property type="match status" value="1"/>
</dbReference>
<feature type="binding site" evidence="10">
    <location>
        <position position="175"/>
    </location>
    <ligand>
        <name>[2Fe-2S] cluster</name>
        <dbReference type="ChEBI" id="CHEBI:190135"/>
    </ligand>
</feature>
<name>A0A4U8Z1P1_METTU</name>
<feature type="binding site" evidence="10">
    <location>
        <position position="139"/>
    </location>
    <ligand>
        <name>[2Fe-2S] cluster</name>
        <dbReference type="ChEBI" id="CHEBI:190135"/>
    </ligand>
</feature>
<dbReference type="KEGG" id="mtun:MTUNDRAET4_2334"/>
<dbReference type="InterPro" id="IPR010238">
    <property type="entry name" value="NIF_FeS_clus_asmbl_NifU"/>
</dbReference>
<dbReference type="OrthoDB" id="9808097at2"/>
<gene>
    <name evidence="14" type="primary">nifU</name>
    <name evidence="14" type="ORF">MTUNDRAET4_2334</name>
</gene>
<dbReference type="GO" id="GO:0051537">
    <property type="term" value="F:2 iron, 2 sulfur cluster binding"/>
    <property type="evidence" value="ECO:0007669"/>
    <property type="project" value="UniProtKB-KW"/>
</dbReference>
<organism evidence="14 15">
    <name type="scientific">Methylocella tundrae</name>
    <dbReference type="NCBI Taxonomy" id="227605"/>
    <lineage>
        <taxon>Bacteria</taxon>
        <taxon>Pseudomonadati</taxon>
        <taxon>Pseudomonadota</taxon>
        <taxon>Alphaproteobacteria</taxon>
        <taxon>Hyphomicrobiales</taxon>
        <taxon>Beijerinckiaceae</taxon>
        <taxon>Methylocella</taxon>
    </lineage>
</organism>
<feature type="binding site" evidence="10">
    <location>
        <position position="62"/>
    </location>
    <ligand>
        <name>Fe cation</name>
        <dbReference type="ChEBI" id="CHEBI:24875"/>
    </ligand>
</feature>
<dbReference type="SUPFAM" id="SSF82649">
    <property type="entry name" value="SufE/NifU"/>
    <property type="match status" value="1"/>
</dbReference>
<dbReference type="AlphaFoldDB" id="A0A4U8Z1P1"/>
<evidence type="ECO:0000256" key="6">
    <source>
        <dbReference type="ARBA" id="ARBA00023014"/>
    </source>
</evidence>
<feature type="binding site" evidence="10">
    <location>
        <position position="35"/>
    </location>
    <ligand>
        <name>Fe cation</name>
        <dbReference type="ChEBI" id="CHEBI:24875"/>
    </ligand>
</feature>
<dbReference type="Pfam" id="PF01592">
    <property type="entry name" value="NifU_N"/>
    <property type="match status" value="1"/>
</dbReference>
<evidence type="ECO:0000256" key="2">
    <source>
        <dbReference type="ARBA" id="ARBA00015278"/>
    </source>
</evidence>
<protein>
    <recommendedName>
        <fullName evidence="2 9">Nitrogen fixation protein NifU</fullName>
    </recommendedName>
</protein>
<dbReference type="Pfam" id="PF04324">
    <property type="entry name" value="Fer2_BFD"/>
    <property type="match status" value="1"/>
</dbReference>
<evidence type="ECO:0000256" key="4">
    <source>
        <dbReference type="ARBA" id="ARBA00022723"/>
    </source>
</evidence>
<dbReference type="Gene3D" id="1.10.10.1100">
    <property type="entry name" value="BFD-like [2Fe-2S]-binding domain"/>
    <property type="match status" value="1"/>
</dbReference>
<evidence type="ECO:0000256" key="3">
    <source>
        <dbReference type="ARBA" id="ARBA00022714"/>
    </source>
</evidence>
<evidence type="ECO:0000256" key="9">
    <source>
        <dbReference type="PIRNR" id="PIRNR000375"/>
    </source>
</evidence>
<dbReference type="Gene3D" id="3.90.1010.10">
    <property type="match status" value="1"/>
</dbReference>
<dbReference type="InterPro" id="IPR001075">
    <property type="entry name" value="NIF_FeS_clus_asmbl_NifU_C"/>
</dbReference>
<evidence type="ECO:0000259" key="13">
    <source>
        <dbReference type="Pfam" id="PF04324"/>
    </source>
</evidence>
<dbReference type="PANTHER" id="PTHR10093">
    <property type="entry name" value="IRON-SULFUR CLUSTER ASSEMBLY ENZYME NIFU HOMOLOG"/>
    <property type="match status" value="1"/>
</dbReference>
<feature type="domain" description="NIF system FeS cluster assembly NifU C-terminal" evidence="11">
    <location>
        <begin position="264"/>
        <end position="327"/>
    </location>
</feature>
<sequence>MWDYSEKVKDHFFNPKNAGVLDGANAVGEVGALSCGDALKLMLKVDPVTQVIIDARFQTFGCGSAIASSSALTELVIGKTLDESATLSNQDIANFLGGLPPEKMHCSVLGYEALQAAIANYRGEPWAESLDNGALVCKCLGIEEGVIKRAIKTNKLTSIEQVTAYTKAGSNCLTCFDQIEEILANVNEELVAEGLIAERDAYRTRESIAFEINTKAKVAAKVQQAASQPAKSEITAVMQSSPLAPSPLPPVSSGMTNLQRIKLIEETIEELRPFLRKDGGDCELVDVDGSNILVKMSGACVLCKLSSATITGIQERLVAKLGVPLRVIPVGKGAFGKAGH</sequence>
<dbReference type="RefSeq" id="WP_134489509.1">
    <property type="nucleotide sequence ID" value="NZ_CP139089.1"/>
</dbReference>
<dbReference type="Proteomes" id="UP000294360">
    <property type="component" value="Chromosome"/>
</dbReference>
<dbReference type="Pfam" id="PF01106">
    <property type="entry name" value="NifU"/>
    <property type="match status" value="1"/>
</dbReference>
<feature type="domain" description="NIF system FeS cluster assembly NifU N-terminal" evidence="12">
    <location>
        <begin position="4"/>
        <end position="124"/>
    </location>
</feature>
<evidence type="ECO:0000256" key="5">
    <source>
        <dbReference type="ARBA" id="ARBA00023004"/>
    </source>
</evidence>
<dbReference type="PIRSF" id="PIRSF000375">
    <property type="entry name" value="NifU"/>
    <property type="match status" value="1"/>
</dbReference>
<evidence type="ECO:0000313" key="14">
    <source>
        <dbReference type="EMBL" id="VFU09227.1"/>
    </source>
</evidence>
<evidence type="ECO:0000313" key="15">
    <source>
        <dbReference type="Proteomes" id="UP000294360"/>
    </source>
</evidence>
<dbReference type="EMBL" id="LR536450">
    <property type="protein sequence ID" value="VFU09227.1"/>
    <property type="molecule type" value="Genomic_DNA"/>
</dbReference>
<dbReference type="InterPro" id="IPR002871">
    <property type="entry name" value="NIF_FeS_clus_asmbl_NifU_N"/>
</dbReference>
<dbReference type="InterPro" id="IPR016217">
    <property type="entry name" value="N_fixation_NifU"/>
</dbReference>
<comment type="similarity">
    <text evidence="1 9">Belongs to the NifU family.</text>
</comment>
<evidence type="ECO:0000256" key="10">
    <source>
        <dbReference type="PIRSR" id="PIRSR000375-1"/>
    </source>
</evidence>
<dbReference type="GO" id="GO:0005506">
    <property type="term" value="F:iron ion binding"/>
    <property type="evidence" value="ECO:0007669"/>
    <property type="project" value="InterPro"/>
</dbReference>
<feature type="binding site" evidence="10">
    <location>
        <position position="172"/>
    </location>
    <ligand>
        <name>[2Fe-2S] cluster</name>
        <dbReference type="ChEBI" id="CHEBI:190135"/>
    </ligand>
</feature>
<dbReference type="SUPFAM" id="SSF117916">
    <property type="entry name" value="Fe-S cluster assembly (FSCA) domain-like"/>
    <property type="match status" value="1"/>
</dbReference>
<keyword evidence="3 10" id="KW-0001">2Fe-2S</keyword>
<comment type="cofactor">
    <cofactor evidence="10">
        <name>Fe cation</name>
        <dbReference type="ChEBI" id="CHEBI:24875"/>
    </cofactor>
    <text evidence="10">Binds 1 Fe cation per subunit.</text>
</comment>
<evidence type="ECO:0000256" key="7">
    <source>
        <dbReference type="ARBA" id="ARBA00023231"/>
    </source>
</evidence>
<evidence type="ECO:0000259" key="11">
    <source>
        <dbReference type="Pfam" id="PF01106"/>
    </source>
</evidence>
<dbReference type="InterPro" id="IPR007419">
    <property type="entry name" value="BFD-like_2Fe2S-bd_dom"/>
</dbReference>
<dbReference type="Gene3D" id="3.30.300.130">
    <property type="entry name" value="Fe-S cluster assembly (FSCA)"/>
    <property type="match status" value="1"/>
</dbReference>
<dbReference type="GO" id="GO:0016226">
    <property type="term" value="P:iron-sulfur cluster assembly"/>
    <property type="evidence" value="ECO:0007669"/>
    <property type="project" value="InterPro"/>
</dbReference>
<accession>A0A4U8Z1P1</accession>
<feature type="binding site" evidence="10">
    <location>
        <position position="137"/>
    </location>
    <ligand>
        <name>[2Fe-2S] cluster</name>
        <dbReference type="ChEBI" id="CHEBI:190135"/>
    </ligand>
</feature>
<evidence type="ECO:0000256" key="8">
    <source>
        <dbReference type="ARBA" id="ARBA00034078"/>
    </source>
</evidence>
<proteinExistence type="inferred from homology"/>
<dbReference type="InterPro" id="IPR041854">
    <property type="entry name" value="BFD-like_2Fe2S-bd_dom_sf"/>
</dbReference>
<reference evidence="14 15" key="1">
    <citation type="submission" date="2019-03" db="EMBL/GenBank/DDBJ databases">
        <authorList>
            <person name="Kox A.R. M."/>
        </authorList>
    </citation>
    <scope>NUCLEOTIDE SEQUENCE [LARGE SCALE GENOMIC DNA]</scope>
    <source>
        <strain evidence="14">MTUNDRAET4 annotated genome</strain>
    </source>
</reference>
<evidence type="ECO:0000259" key="12">
    <source>
        <dbReference type="Pfam" id="PF01592"/>
    </source>
</evidence>
<evidence type="ECO:0000256" key="1">
    <source>
        <dbReference type="ARBA" id="ARBA00006420"/>
    </source>
</evidence>
<keyword evidence="4 10" id="KW-0479">Metal-binding</keyword>
<dbReference type="CDD" id="cd06664">
    <property type="entry name" value="IscU_like"/>
    <property type="match status" value="1"/>
</dbReference>
<dbReference type="InterPro" id="IPR034904">
    <property type="entry name" value="FSCA_dom_sf"/>
</dbReference>
<comment type="cofactor">
    <cofactor evidence="10">
        <name>[2Fe-2S] cluster</name>
        <dbReference type="ChEBI" id="CHEBI:190135"/>
    </cofactor>
    <text evidence="10">Binds 1 [2Fe-2S] cluster per subunit.</text>
</comment>
<comment type="cofactor">
    <cofactor evidence="8">
        <name>[2Fe-2S] cluster</name>
        <dbReference type="ChEBI" id="CHEBI:190135"/>
    </cofactor>
</comment>
<keyword evidence="6 10" id="KW-0411">Iron-sulfur</keyword>
<feature type="binding site" evidence="10">
    <location>
        <position position="106"/>
    </location>
    <ligand>
        <name>Fe cation</name>
        <dbReference type="ChEBI" id="CHEBI:24875"/>
    </ligand>
</feature>
<keyword evidence="7 9" id="KW-0535">Nitrogen fixation</keyword>
<comment type="function">
    <text evidence="9">May be involved in the formation or repair of [Fe-S] clusters present in iron-sulfur proteins.</text>
</comment>
<feature type="domain" description="BFD-like [2Fe-2S]-binding" evidence="13">
    <location>
        <begin position="135"/>
        <end position="184"/>
    </location>
</feature>
<keyword evidence="5 10" id="KW-0408">Iron</keyword>